<name>A0A2P5K6Q5_9BURK</name>
<keyword evidence="3" id="KW-1185">Reference proteome</keyword>
<reference evidence="2 3" key="1">
    <citation type="submission" date="2018-01" db="EMBL/GenBank/DDBJ databases">
        <title>Genomic Encyclopedia of Type Strains, Phase III (KMG-III): the genomes of soil and plant-associated and newly described type strains.</title>
        <authorList>
            <person name="Whitman W."/>
        </authorList>
    </citation>
    <scope>NUCLEOTIDE SEQUENCE [LARGE SCALE GENOMIC DNA]</scope>
    <source>
        <strain evidence="2 3">HKI456</strain>
    </source>
</reference>
<accession>A0A2P5K6Q5</accession>
<dbReference type="InterPro" id="IPR037914">
    <property type="entry name" value="SpoVT-AbrB_sf"/>
</dbReference>
<dbReference type="SMART" id="SM00966">
    <property type="entry name" value="SpoVT_AbrB"/>
    <property type="match status" value="1"/>
</dbReference>
<protein>
    <submittedName>
        <fullName evidence="2">AbrB family transcriptional regulator</fullName>
    </submittedName>
</protein>
<dbReference type="AlphaFoldDB" id="A0A2P5K6Q5"/>
<dbReference type="GO" id="GO:0003677">
    <property type="term" value="F:DNA binding"/>
    <property type="evidence" value="ECO:0007669"/>
    <property type="project" value="InterPro"/>
</dbReference>
<dbReference type="EMBL" id="PRDW01000023">
    <property type="protein sequence ID" value="PPB81023.1"/>
    <property type="molecule type" value="Genomic_DNA"/>
</dbReference>
<comment type="caution">
    <text evidence="2">The sequence shown here is derived from an EMBL/GenBank/DDBJ whole genome shotgun (WGS) entry which is preliminary data.</text>
</comment>
<evidence type="ECO:0000259" key="1">
    <source>
        <dbReference type="SMART" id="SM00966"/>
    </source>
</evidence>
<dbReference type="SUPFAM" id="SSF89447">
    <property type="entry name" value="AbrB/MazE/MraZ-like"/>
    <property type="match status" value="1"/>
</dbReference>
<gene>
    <name evidence="2" type="ORF">B0O95_1238</name>
</gene>
<dbReference type="RefSeq" id="WP_104078500.1">
    <property type="nucleotide sequence ID" value="NZ_CP062179.1"/>
</dbReference>
<feature type="domain" description="SpoVT-AbrB" evidence="1">
    <location>
        <begin position="4"/>
        <end position="50"/>
    </location>
</feature>
<organism evidence="2 3">
    <name type="scientific">Mycetohabitans endofungorum</name>
    <dbReference type="NCBI Taxonomy" id="417203"/>
    <lineage>
        <taxon>Bacteria</taxon>
        <taxon>Pseudomonadati</taxon>
        <taxon>Pseudomonadota</taxon>
        <taxon>Betaproteobacteria</taxon>
        <taxon>Burkholderiales</taxon>
        <taxon>Burkholderiaceae</taxon>
        <taxon>Mycetohabitans</taxon>
    </lineage>
</organism>
<dbReference type="InterPro" id="IPR007159">
    <property type="entry name" value="SpoVT-AbrB_dom"/>
</dbReference>
<sequence>MITLTVTAKGQVTFKQELLHHLGLRPGQKLNVDTLPDGRAVIQAVREGRSIDDAFGILKAKNKDNLVLSIEEMNEISRKGWAGEE</sequence>
<dbReference type="Proteomes" id="UP000243096">
    <property type="component" value="Unassembled WGS sequence"/>
</dbReference>
<dbReference type="OrthoDB" id="9811597at2"/>
<evidence type="ECO:0000313" key="3">
    <source>
        <dbReference type="Proteomes" id="UP000243096"/>
    </source>
</evidence>
<proteinExistence type="predicted"/>
<evidence type="ECO:0000313" key="2">
    <source>
        <dbReference type="EMBL" id="PPB81023.1"/>
    </source>
</evidence>